<gene>
    <name evidence="2" type="ORF">SAMN05216466_11016</name>
</gene>
<sequence>MKATMSRQSRGASLIEVMLAVALTAVTALGLIATQLWIARETRAAALREHAAFLADAVAESSRAPTGGDAALRQWSARAASLLPKGEASTSERGDGVSFARVLWSAVSSMPAPERVTVKPDSCGELPVAAGLACVAVAFVK</sequence>
<name>A0A1G8CHT1_9BURK</name>
<reference evidence="2 3" key="1">
    <citation type="submission" date="2016-10" db="EMBL/GenBank/DDBJ databases">
        <authorList>
            <person name="de Groot N.N."/>
        </authorList>
    </citation>
    <scope>NUCLEOTIDE SEQUENCE [LARGE SCALE GENOMIC DNA]</scope>
    <source>
        <strain evidence="2 3">LMG 2247</strain>
    </source>
</reference>
<keyword evidence="1" id="KW-1133">Transmembrane helix</keyword>
<evidence type="ECO:0000313" key="2">
    <source>
        <dbReference type="EMBL" id="SDH44929.1"/>
    </source>
</evidence>
<keyword evidence="1" id="KW-0472">Membrane</keyword>
<evidence type="ECO:0000256" key="1">
    <source>
        <dbReference type="SAM" id="Phobius"/>
    </source>
</evidence>
<organism evidence="2 3">
    <name type="scientific">Paraburkholderia phenazinium</name>
    <dbReference type="NCBI Taxonomy" id="60549"/>
    <lineage>
        <taxon>Bacteria</taxon>
        <taxon>Pseudomonadati</taxon>
        <taxon>Pseudomonadota</taxon>
        <taxon>Betaproteobacteria</taxon>
        <taxon>Burkholderiales</taxon>
        <taxon>Burkholderiaceae</taxon>
        <taxon>Paraburkholderia</taxon>
    </lineage>
</organism>
<evidence type="ECO:0008006" key="4">
    <source>
        <dbReference type="Google" id="ProtNLM"/>
    </source>
</evidence>
<evidence type="ECO:0000313" key="3">
    <source>
        <dbReference type="Proteomes" id="UP000199706"/>
    </source>
</evidence>
<dbReference type="AlphaFoldDB" id="A0A1G8CHT1"/>
<keyword evidence="1" id="KW-0812">Transmembrane</keyword>
<protein>
    <recommendedName>
        <fullName evidence="4">Type IV pilus assembly protein PilV</fullName>
    </recommendedName>
</protein>
<proteinExistence type="predicted"/>
<dbReference type="EMBL" id="FNCJ01000010">
    <property type="protein sequence ID" value="SDH44929.1"/>
    <property type="molecule type" value="Genomic_DNA"/>
</dbReference>
<feature type="transmembrane region" description="Helical" evidence="1">
    <location>
        <begin position="12"/>
        <end position="38"/>
    </location>
</feature>
<dbReference type="OrthoDB" id="9131625at2"/>
<dbReference type="Proteomes" id="UP000199706">
    <property type="component" value="Unassembled WGS sequence"/>
</dbReference>
<accession>A0A1G8CHT1</accession>